<comment type="subcellular location">
    <subcellularLocation>
        <location evidence="1">Membrane</location>
        <topology evidence="1">Multi-pass membrane protein</topology>
    </subcellularLocation>
</comment>
<sequence>MQTRGSRKRANTEPIVLNPKKQRVVLGDLPNLQNASVSENQSNGKLQTRKNSKVKKSAATDVYLFDSFSLDKPVQRKNNAKHEIQQIIEPYASDISNYLRDMEMQKKRRPMVGYIENVQRFITTNMRGILVDWLVEVAEEYKLLPQTLHLVVSYIDRFLSIHVVNRSKLQLLGVSCMLVASKYEEITPPKAVDFCHITDNTYELKEVIKMEAEILKSLNFEMGNPHVNTFLNEFIGFATENQKTSKLQMEFLCNYLAELSLLDYECIRFLPSTVAASVIFLARFIIRPGVHPWILEKANIVSKPFTRQENTIIQTCAVACYSASYGGGFGSYLLGLNRKTYERVGGASTPGNTPDTKEPGIGWMTGFLFVTYFVGLTALIPFRKMMIIDAKLPYPTGTATGVLINGFHTPKGNVMAKKQVKGFMRFFSFSLLWSFFQWFYAGGDRCGFAQFPTFGLKAWKNTFYFDFSMTYVGTGMICSHLINLSLLFGAVVSWGIMWPLIRVLKGNWFPESLPESSMKSLNGYKVFISIALILGDGLYNFIKVIYFSALNFQACMKRRSRRTGFLQSAAFLEVIHGAIGLVPSGVLLPMLQWSGRTHFVLAIVRGILEVQELPSVFITFLAWSIGEEDYRV</sequence>
<dbReference type="EMBL" id="JAMSHJ010000007">
    <property type="protein sequence ID" value="KAI5389176.1"/>
    <property type="molecule type" value="Genomic_DNA"/>
</dbReference>
<accession>A0A9D4VUW2</accession>
<dbReference type="InterPro" id="IPR004367">
    <property type="entry name" value="Cyclin_C-dom"/>
</dbReference>
<evidence type="ECO:0000256" key="2">
    <source>
        <dbReference type="ARBA" id="ARBA00005194"/>
    </source>
</evidence>
<keyword evidence="26" id="KW-1185">Reference proteome</keyword>
<feature type="transmembrane region" description="Helical" evidence="22">
    <location>
        <begin position="361"/>
        <end position="382"/>
    </location>
</feature>
<evidence type="ECO:0000256" key="19">
    <source>
        <dbReference type="ARBA" id="ARBA00032263"/>
    </source>
</evidence>
<evidence type="ECO:0000256" key="5">
    <source>
        <dbReference type="ARBA" id="ARBA00011177"/>
    </source>
</evidence>
<feature type="domain" description="Cyclin-like" evidence="23">
    <location>
        <begin position="132"/>
        <end position="216"/>
    </location>
</feature>
<evidence type="ECO:0000256" key="3">
    <source>
        <dbReference type="ARBA" id="ARBA00007811"/>
    </source>
</evidence>
<dbReference type="NCBIfam" id="TIGR00728">
    <property type="entry name" value="OPT_sfam"/>
    <property type="match status" value="1"/>
</dbReference>
<dbReference type="Pfam" id="PF04387">
    <property type="entry name" value="PTPLA"/>
    <property type="match status" value="1"/>
</dbReference>
<evidence type="ECO:0000256" key="4">
    <source>
        <dbReference type="ARBA" id="ARBA00010276"/>
    </source>
</evidence>
<comment type="similarity">
    <text evidence="3">Belongs to the very long-chain fatty acids dehydratase HACD family.</text>
</comment>
<evidence type="ECO:0000256" key="16">
    <source>
        <dbReference type="ARBA" id="ARBA00023160"/>
    </source>
</evidence>
<evidence type="ECO:0000256" key="17">
    <source>
        <dbReference type="ARBA" id="ARBA00023239"/>
    </source>
</evidence>
<comment type="similarity">
    <text evidence="4">Belongs to the YSL (TC 2.A.67.2) family.</text>
</comment>
<dbReference type="GO" id="GO:0051980">
    <property type="term" value="F:iron-nicotianamine transmembrane transporter activity"/>
    <property type="evidence" value="ECO:0007669"/>
    <property type="project" value="TreeGrafter"/>
</dbReference>
<evidence type="ECO:0000256" key="11">
    <source>
        <dbReference type="ARBA" id="ARBA00022832"/>
    </source>
</evidence>
<comment type="pathway">
    <text evidence="2">Lipid metabolism; fatty acid biosynthesis.</text>
</comment>
<evidence type="ECO:0000256" key="15">
    <source>
        <dbReference type="ARBA" id="ARBA00023136"/>
    </source>
</evidence>
<evidence type="ECO:0000256" key="12">
    <source>
        <dbReference type="ARBA" id="ARBA00022989"/>
    </source>
</evidence>
<dbReference type="GO" id="GO:0048316">
    <property type="term" value="P:seed development"/>
    <property type="evidence" value="ECO:0007669"/>
    <property type="project" value="TreeGrafter"/>
</dbReference>
<dbReference type="SMART" id="SM01332">
    <property type="entry name" value="Cyclin_C"/>
    <property type="match status" value="1"/>
</dbReference>
<organism evidence="25 26">
    <name type="scientific">Pisum sativum</name>
    <name type="common">Garden pea</name>
    <name type="synonym">Lathyrus oleraceus</name>
    <dbReference type="NCBI Taxonomy" id="3888"/>
    <lineage>
        <taxon>Eukaryota</taxon>
        <taxon>Viridiplantae</taxon>
        <taxon>Streptophyta</taxon>
        <taxon>Embryophyta</taxon>
        <taxon>Tracheophyta</taxon>
        <taxon>Spermatophyta</taxon>
        <taxon>Magnoliopsida</taxon>
        <taxon>eudicotyledons</taxon>
        <taxon>Gunneridae</taxon>
        <taxon>Pentapetalae</taxon>
        <taxon>rosids</taxon>
        <taxon>fabids</taxon>
        <taxon>Fabales</taxon>
        <taxon>Fabaceae</taxon>
        <taxon>Papilionoideae</taxon>
        <taxon>50 kb inversion clade</taxon>
        <taxon>NPAAA clade</taxon>
        <taxon>Hologalegina</taxon>
        <taxon>IRL clade</taxon>
        <taxon>Fabeae</taxon>
        <taxon>Lathyrus</taxon>
    </lineage>
</organism>
<keyword evidence="13" id="KW-0443">Lipid metabolism</keyword>
<feature type="domain" description="Cyclin C-terminal" evidence="24">
    <location>
        <begin position="225"/>
        <end position="353"/>
    </location>
</feature>
<dbReference type="Gene3D" id="1.10.472.10">
    <property type="entry name" value="Cyclin-like"/>
    <property type="match status" value="2"/>
</dbReference>
<evidence type="ECO:0000256" key="1">
    <source>
        <dbReference type="ARBA" id="ARBA00004141"/>
    </source>
</evidence>
<keyword evidence="15 22" id="KW-0472">Membrane</keyword>
<keyword evidence="14 20" id="KW-0195">Cyclin</keyword>
<evidence type="ECO:0000256" key="21">
    <source>
        <dbReference type="SAM" id="MobiDB-lite"/>
    </source>
</evidence>
<dbReference type="GO" id="GO:0051301">
    <property type="term" value="P:cell division"/>
    <property type="evidence" value="ECO:0007669"/>
    <property type="project" value="UniProtKB-KW"/>
</dbReference>
<evidence type="ECO:0000256" key="14">
    <source>
        <dbReference type="ARBA" id="ARBA00023127"/>
    </source>
</evidence>
<dbReference type="GO" id="GO:0035673">
    <property type="term" value="F:oligopeptide transmembrane transporter activity"/>
    <property type="evidence" value="ECO:0007669"/>
    <property type="project" value="InterPro"/>
</dbReference>
<comment type="similarity">
    <text evidence="20">Belongs to the cyclin family.</text>
</comment>
<dbReference type="Gramene" id="Psat07G0472400-T1">
    <property type="protein sequence ID" value="KAI5389176.1"/>
    <property type="gene ID" value="KIW84_074724"/>
</dbReference>
<dbReference type="InterPro" id="IPR045035">
    <property type="entry name" value="YSL-like"/>
</dbReference>
<dbReference type="Proteomes" id="UP001058974">
    <property type="component" value="Chromosome 7"/>
</dbReference>
<evidence type="ECO:0000259" key="24">
    <source>
        <dbReference type="SMART" id="SM01332"/>
    </source>
</evidence>
<keyword evidence="17" id="KW-0456">Lyase</keyword>
<evidence type="ECO:0000313" key="25">
    <source>
        <dbReference type="EMBL" id="KAI5389176.1"/>
    </source>
</evidence>
<comment type="subunit">
    <text evidence="5">Interacts with the CDC2 protein kinase to form a serine/threonine kinase holoenzyme complex also known as maturation promoting factor (MPF). The cyclin subunit imparts substrate specificity to the complex.</text>
</comment>
<keyword evidence="11" id="KW-0276">Fatty acid metabolism</keyword>
<dbReference type="GO" id="GO:0006633">
    <property type="term" value="P:fatty acid biosynthetic process"/>
    <property type="evidence" value="ECO:0007669"/>
    <property type="project" value="UniProtKB-KW"/>
</dbReference>
<dbReference type="Pfam" id="PF03169">
    <property type="entry name" value="OPT"/>
    <property type="match status" value="1"/>
</dbReference>
<feature type="region of interest" description="Disordered" evidence="21">
    <location>
        <begin position="30"/>
        <end position="53"/>
    </location>
</feature>
<dbReference type="EC" id="4.2.1.134" evidence="6"/>
<dbReference type="SUPFAM" id="SSF47954">
    <property type="entry name" value="Cyclin-like"/>
    <property type="match status" value="2"/>
</dbReference>
<reference evidence="25 26" key="1">
    <citation type="journal article" date="2022" name="Nat. Genet.">
        <title>Improved pea reference genome and pan-genome highlight genomic features and evolutionary characteristics.</title>
        <authorList>
            <person name="Yang T."/>
            <person name="Liu R."/>
            <person name="Luo Y."/>
            <person name="Hu S."/>
            <person name="Wang D."/>
            <person name="Wang C."/>
            <person name="Pandey M.K."/>
            <person name="Ge S."/>
            <person name="Xu Q."/>
            <person name="Li N."/>
            <person name="Li G."/>
            <person name="Huang Y."/>
            <person name="Saxena R.K."/>
            <person name="Ji Y."/>
            <person name="Li M."/>
            <person name="Yan X."/>
            <person name="He Y."/>
            <person name="Liu Y."/>
            <person name="Wang X."/>
            <person name="Xiang C."/>
            <person name="Varshney R.K."/>
            <person name="Ding H."/>
            <person name="Gao S."/>
            <person name="Zong X."/>
        </authorList>
    </citation>
    <scope>NUCLEOTIDE SEQUENCE [LARGE SCALE GENOMIC DNA]</scope>
    <source>
        <strain evidence="25 26">cv. Zhongwan 6</strain>
    </source>
</reference>
<keyword evidence="10 22" id="KW-0812">Transmembrane</keyword>
<dbReference type="PANTHER" id="PTHR31645">
    <property type="entry name" value="OLIGOPEPTIDE TRANSPORTER YGL114W-RELATED"/>
    <property type="match status" value="1"/>
</dbReference>
<evidence type="ECO:0000256" key="6">
    <source>
        <dbReference type="ARBA" id="ARBA00013122"/>
    </source>
</evidence>
<dbReference type="SMART" id="SM00385">
    <property type="entry name" value="CYCLIN"/>
    <property type="match status" value="2"/>
</dbReference>
<evidence type="ECO:0000256" key="9">
    <source>
        <dbReference type="ARBA" id="ARBA00022618"/>
    </source>
</evidence>
<evidence type="ECO:0000256" key="20">
    <source>
        <dbReference type="RuleBase" id="RU000383"/>
    </source>
</evidence>
<feature type="transmembrane region" description="Helical" evidence="22">
    <location>
        <begin position="570"/>
        <end position="591"/>
    </location>
</feature>
<keyword evidence="18" id="KW-0131">Cell cycle</keyword>
<dbReference type="FunFam" id="1.10.472.10:FF:000001">
    <property type="entry name" value="G2/mitotic-specific cyclin"/>
    <property type="match status" value="1"/>
</dbReference>
<feature type="transmembrane region" description="Helical" evidence="22">
    <location>
        <begin position="524"/>
        <end position="549"/>
    </location>
</feature>
<evidence type="ECO:0000313" key="26">
    <source>
        <dbReference type="Proteomes" id="UP001058974"/>
    </source>
</evidence>
<evidence type="ECO:0000259" key="23">
    <source>
        <dbReference type="SMART" id="SM00385"/>
    </source>
</evidence>
<dbReference type="PANTHER" id="PTHR31645:SF4">
    <property type="entry name" value="METAL-NICOTIANAMINE TRANSPORTER YSL3"/>
    <property type="match status" value="1"/>
</dbReference>
<dbReference type="InterPro" id="IPR004813">
    <property type="entry name" value="OPT"/>
</dbReference>
<dbReference type="GO" id="GO:0005886">
    <property type="term" value="C:plasma membrane"/>
    <property type="evidence" value="ECO:0007669"/>
    <property type="project" value="TreeGrafter"/>
</dbReference>
<gene>
    <name evidence="25" type="ORF">KIW84_074724</name>
</gene>
<evidence type="ECO:0000256" key="8">
    <source>
        <dbReference type="ARBA" id="ARBA00022516"/>
    </source>
</evidence>
<feature type="transmembrane region" description="Helical" evidence="22">
    <location>
        <begin position="486"/>
        <end position="504"/>
    </location>
</feature>
<keyword evidence="8" id="KW-0444">Lipid biosynthesis</keyword>
<keyword evidence="9" id="KW-0132">Cell division</keyword>
<dbReference type="Pfam" id="PF00134">
    <property type="entry name" value="Cyclin_N"/>
    <property type="match status" value="1"/>
</dbReference>
<evidence type="ECO:0000256" key="7">
    <source>
        <dbReference type="ARBA" id="ARBA00022448"/>
    </source>
</evidence>
<proteinExistence type="inferred from homology"/>
<evidence type="ECO:0000256" key="13">
    <source>
        <dbReference type="ARBA" id="ARBA00023098"/>
    </source>
</evidence>
<dbReference type="InterPro" id="IPR007482">
    <property type="entry name" value="Tyr_Pase-like_PTPLA"/>
</dbReference>
<keyword evidence="12 22" id="KW-1133">Transmembrane helix</keyword>
<dbReference type="FunFam" id="1.10.472.10:FF:000220">
    <property type="entry name" value="Cyclin superfamily protein, putative"/>
    <property type="match status" value="1"/>
</dbReference>
<dbReference type="InterPro" id="IPR013763">
    <property type="entry name" value="Cyclin-like_dom"/>
</dbReference>
<dbReference type="AlphaFoldDB" id="A0A9D4VUW2"/>
<protein>
    <recommendedName>
        <fullName evidence="6">very-long-chain (3R)-3-hydroxyacyl-CoA dehydratase</fullName>
        <ecNumber evidence="6">4.2.1.134</ecNumber>
    </recommendedName>
    <alternativeName>
        <fullName evidence="19">B-like cyclin</fullName>
    </alternativeName>
</protein>
<keyword evidence="7" id="KW-0813">Transport</keyword>
<feature type="compositionally biased region" description="Polar residues" evidence="21">
    <location>
        <begin position="31"/>
        <end position="46"/>
    </location>
</feature>
<dbReference type="InterPro" id="IPR036915">
    <property type="entry name" value="Cyclin-like_sf"/>
</dbReference>
<comment type="caution">
    <text evidence="25">The sequence shown here is derived from an EMBL/GenBank/DDBJ whole genome shotgun (WGS) entry which is preliminary data.</text>
</comment>
<evidence type="ECO:0000256" key="18">
    <source>
        <dbReference type="ARBA" id="ARBA00023306"/>
    </source>
</evidence>
<evidence type="ECO:0000256" key="10">
    <source>
        <dbReference type="ARBA" id="ARBA00022692"/>
    </source>
</evidence>
<feature type="domain" description="Cyclin-like" evidence="23">
    <location>
        <begin position="229"/>
        <end position="314"/>
    </location>
</feature>
<keyword evidence="16" id="KW-0275">Fatty acid biosynthesis</keyword>
<evidence type="ECO:0000256" key="22">
    <source>
        <dbReference type="SAM" id="Phobius"/>
    </source>
</evidence>
<dbReference type="GO" id="GO:0010039">
    <property type="term" value="P:response to iron ion"/>
    <property type="evidence" value="ECO:0007669"/>
    <property type="project" value="TreeGrafter"/>
</dbReference>
<dbReference type="InterPro" id="IPR006671">
    <property type="entry name" value="Cyclin_N"/>
</dbReference>
<name>A0A9D4VUW2_PEA</name>
<dbReference type="GO" id="GO:0102158">
    <property type="term" value="F:very-long-chain (3R)-3-hydroxyacyl-CoA dehydratase activity"/>
    <property type="evidence" value="ECO:0007669"/>
    <property type="project" value="UniProtKB-EC"/>
</dbReference>